<proteinExistence type="predicted"/>
<protein>
    <recommendedName>
        <fullName evidence="3">RES domain-containing protein</fullName>
    </recommendedName>
</protein>
<gene>
    <name evidence="1" type="ORF">IV454_31570</name>
</gene>
<dbReference type="Proteomes" id="UP000662888">
    <property type="component" value="Chromosome"/>
</dbReference>
<evidence type="ECO:0008006" key="3">
    <source>
        <dbReference type="Google" id="ProtNLM"/>
    </source>
</evidence>
<name>A0AA49A7X9_9BURK</name>
<dbReference type="RefSeq" id="WP_206089506.1">
    <property type="nucleotide sequence ID" value="NZ_CP065053.1"/>
</dbReference>
<organism evidence="1 2">
    <name type="scientific">Massilia antarctica</name>
    <dbReference type="NCBI Taxonomy" id="2765360"/>
    <lineage>
        <taxon>Bacteria</taxon>
        <taxon>Pseudomonadati</taxon>
        <taxon>Pseudomonadota</taxon>
        <taxon>Betaproteobacteria</taxon>
        <taxon>Burkholderiales</taxon>
        <taxon>Oxalobacteraceae</taxon>
        <taxon>Telluria group</taxon>
        <taxon>Massilia</taxon>
    </lineage>
</organism>
<accession>A0AA49A7X9</accession>
<evidence type="ECO:0000313" key="1">
    <source>
        <dbReference type="EMBL" id="QPI49893.1"/>
    </source>
</evidence>
<sequence>MTAGAWSATDVHHPPFKTSMLRSWDDQWVFLDSVDFRIHGIGFSHPDSACVAGAFACEIAADLRRLSQQDIADNEALMQRLFSSARYDNDPPDLGTDLSRQLDLDTSSFEHCAVLWGPEPFAGCLSLLIRLRRHDIFIGPAHGKNQGAGPHVFALPSGAFQHHLREVLCRLSIPATTPNTAR</sequence>
<evidence type="ECO:0000313" key="2">
    <source>
        <dbReference type="Proteomes" id="UP000662888"/>
    </source>
</evidence>
<dbReference type="EMBL" id="CP065053">
    <property type="protein sequence ID" value="QPI49893.1"/>
    <property type="molecule type" value="Genomic_DNA"/>
</dbReference>
<keyword evidence="2" id="KW-1185">Reference proteome</keyword>
<reference evidence="1 2" key="1">
    <citation type="submission" date="2020-11" db="EMBL/GenBank/DDBJ databases">
        <authorList>
            <person name="Sun Q."/>
        </authorList>
    </citation>
    <scope>NUCLEOTIDE SEQUENCE [LARGE SCALE GENOMIC DNA]</scope>
    <source>
        <strain evidence="1 2">P8398</strain>
    </source>
</reference>